<reference evidence="3" key="1">
    <citation type="submission" date="2016-06" db="EMBL/GenBank/DDBJ databases">
        <title>Parallel loss of symbiosis genes in relatives of nitrogen-fixing non-legume Parasponia.</title>
        <authorList>
            <person name="Van Velzen R."/>
            <person name="Holmer R."/>
            <person name="Bu F."/>
            <person name="Rutten L."/>
            <person name="Van Zeijl A."/>
            <person name="Liu W."/>
            <person name="Santuari L."/>
            <person name="Cao Q."/>
            <person name="Sharma T."/>
            <person name="Shen D."/>
            <person name="Roswanjaya Y."/>
            <person name="Wardhani T."/>
            <person name="Kalhor M.S."/>
            <person name="Jansen J."/>
            <person name="Van den Hoogen J."/>
            <person name="Gungor B."/>
            <person name="Hartog M."/>
            <person name="Hontelez J."/>
            <person name="Verver J."/>
            <person name="Yang W.-C."/>
            <person name="Schijlen E."/>
            <person name="Repin R."/>
            <person name="Schilthuizen M."/>
            <person name="Schranz E."/>
            <person name="Heidstra R."/>
            <person name="Miyata K."/>
            <person name="Fedorova E."/>
            <person name="Kohlen W."/>
            <person name="Bisseling T."/>
            <person name="Smit S."/>
            <person name="Geurts R."/>
        </authorList>
    </citation>
    <scope>NUCLEOTIDE SEQUENCE [LARGE SCALE GENOMIC DNA]</scope>
    <source>
        <strain evidence="3">cv. RG33-2</strain>
    </source>
</reference>
<organism evidence="2 3">
    <name type="scientific">Trema orientale</name>
    <name type="common">Charcoal tree</name>
    <name type="synonym">Celtis orientalis</name>
    <dbReference type="NCBI Taxonomy" id="63057"/>
    <lineage>
        <taxon>Eukaryota</taxon>
        <taxon>Viridiplantae</taxon>
        <taxon>Streptophyta</taxon>
        <taxon>Embryophyta</taxon>
        <taxon>Tracheophyta</taxon>
        <taxon>Spermatophyta</taxon>
        <taxon>Magnoliopsida</taxon>
        <taxon>eudicotyledons</taxon>
        <taxon>Gunneridae</taxon>
        <taxon>Pentapetalae</taxon>
        <taxon>rosids</taxon>
        <taxon>fabids</taxon>
        <taxon>Rosales</taxon>
        <taxon>Cannabaceae</taxon>
        <taxon>Trema</taxon>
    </lineage>
</organism>
<dbReference type="OrthoDB" id="10556721at2759"/>
<keyword evidence="3" id="KW-1185">Reference proteome</keyword>
<evidence type="ECO:0000256" key="1">
    <source>
        <dbReference type="SAM" id="Phobius"/>
    </source>
</evidence>
<accession>A0A2P5AZA8</accession>
<dbReference type="Proteomes" id="UP000237000">
    <property type="component" value="Unassembled WGS sequence"/>
</dbReference>
<protein>
    <submittedName>
        <fullName evidence="2">Uncharacterized protein</fullName>
    </submittedName>
</protein>
<keyword evidence="1" id="KW-0472">Membrane</keyword>
<feature type="transmembrane region" description="Helical" evidence="1">
    <location>
        <begin position="107"/>
        <end position="125"/>
    </location>
</feature>
<dbReference type="EMBL" id="JXTC01000649">
    <property type="protein sequence ID" value="PON41873.1"/>
    <property type="molecule type" value="Genomic_DNA"/>
</dbReference>
<dbReference type="InParanoid" id="A0A2P5AZA8"/>
<keyword evidence="1" id="KW-0812">Transmembrane</keyword>
<dbReference type="AlphaFoldDB" id="A0A2P5AZA8"/>
<keyword evidence="1" id="KW-1133">Transmembrane helix</keyword>
<gene>
    <name evidence="2" type="ORF">TorRG33x02_337090</name>
</gene>
<evidence type="ECO:0000313" key="2">
    <source>
        <dbReference type="EMBL" id="PON41873.1"/>
    </source>
</evidence>
<name>A0A2P5AZA8_TREOI</name>
<proteinExistence type="predicted"/>
<sequence length="139" mass="16250">MHYDYHQCLDAVEAKFMFCDPNDYGFSVQVSKCGMRMLYRQDVEELSLMNDQYVLGQSANIADQLPEPSARGTVINSDTEEPHQIRIKYFEFLWLGRPISARKLRRGYFEVTLFFWFGLISLFLLDADNEDFLGTIILL</sequence>
<evidence type="ECO:0000313" key="3">
    <source>
        <dbReference type="Proteomes" id="UP000237000"/>
    </source>
</evidence>
<comment type="caution">
    <text evidence="2">The sequence shown here is derived from an EMBL/GenBank/DDBJ whole genome shotgun (WGS) entry which is preliminary data.</text>
</comment>